<accession>A0AAW0AHN0</accession>
<organism evidence="2 3">
    <name type="scientific">Favolaschia claudopus</name>
    <dbReference type="NCBI Taxonomy" id="2862362"/>
    <lineage>
        <taxon>Eukaryota</taxon>
        <taxon>Fungi</taxon>
        <taxon>Dikarya</taxon>
        <taxon>Basidiomycota</taxon>
        <taxon>Agaricomycotina</taxon>
        <taxon>Agaricomycetes</taxon>
        <taxon>Agaricomycetidae</taxon>
        <taxon>Agaricales</taxon>
        <taxon>Marasmiineae</taxon>
        <taxon>Mycenaceae</taxon>
        <taxon>Favolaschia</taxon>
    </lineage>
</organism>
<protein>
    <submittedName>
        <fullName evidence="2">Uncharacterized protein</fullName>
    </submittedName>
</protein>
<keyword evidence="1" id="KW-0812">Transmembrane</keyword>
<feature type="transmembrane region" description="Helical" evidence="1">
    <location>
        <begin position="58"/>
        <end position="80"/>
    </location>
</feature>
<keyword evidence="1" id="KW-0472">Membrane</keyword>
<comment type="caution">
    <text evidence="2">The sequence shown here is derived from an EMBL/GenBank/DDBJ whole genome shotgun (WGS) entry which is preliminary data.</text>
</comment>
<keyword evidence="3" id="KW-1185">Reference proteome</keyword>
<dbReference type="Proteomes" id="UP001362999">
    <property type="component" value="Unassembled WGS sequence"/>
</dbReference>
<proteinExistence type="predicted"/>
<name>A0AAW0AHN0_9AGAR</name>
<dbReference type="EMBL" id="JAWWNJ010000066">
    <property type="protein sequence ID" value="KAK7012290.1"/>
    <property type="molecule type" value="Genomic_DNA"/>
</dbReference>
<gene>
    <name evidence="2" type="ORF">R3P38DRAFT_1590373</name>
</gene>
<evidence type="ECO:0000313" key="2">
    <source>
        <dbReference type="EMBL" id="KAK7012290.1"/>
    </source>
</evidence>
<sequence length="204" mass="23191">MGLTSCRLSLPYILFSLFFLTVTAIFVYLFLDSQLPRSYSYPFLYTTHYDTKTGILRILLYILLFDLTIFFSPGSSCALARLYSRALYEQDFVNSRWIIALFSVVFARNDFHPAGTLSKAHATISLPLPNPHCGPLLRTSFASPRPRLLVDGRLPKLPVFETSRVRLRPDVVQMHVNPVVAFFGCVILARAITEPPTHLPHSRR</sequence>
<evidence type="ECO:0000256" key="1">
    <source>
        <dbReference type="SAM" id="Phobius"/>
    </source>
</evidence>
<dbReference type="AlphaFoldDB" id="A0AAW0AHN0"/>
<evidence type="ECO:0000313" key="3">
    <source>
        <dbReference type="Proteomes" id="UP001362999"/>
    </source>
</evidence>
<feature type="transmembrane region" description="Helical" evidence="1">
    <location>
        <begin position="12"/>
        <end position="31"/>
    </location>
</feature>
<reference evidence="2 3" key="1">
    <citation type="journal article" date="2024" name="J Genomics">
        <title>Draft genome sequencing and assembly of Favolaschia claudopus CIRM-BRFM 2984 isolated from oak limbs.</title>
        <authorList>
            <person name="Navarro D."/>
            <person name="Drula E."/>
            <person name="Chaduli D."/>
            <person name="Cazenave R."/>
            <person name="Ahrendt S."/>
            <person name="Wang J."/>
            <person name="Lipzen A."/>
            <person name="Daum C."/>
            <person name="Barry K."/>
            <person name="Grigoriev I.V."/>
            <person name="Favel A."/>
            <person name="Rosso M.N."/>
            <person name="Martin F."/>
        </authorList>
    </citation>
    <scope>NUCLEOTIDE SEQUENCE [LARGE SCALE GENOMIC DNA]</scope>
    <source>
        <strain evidence="2 3">CIRM-BRFM 2984</strain>
    </source>
</reference>
<keyword evidence="1" id="KW-1133">Transmembrane helix</keyword>